<dbReference type="Pfam" id="PF01029">
    <property type="entry name" value="NusB"/>
    <property type="match status" value="1"/>
</dbReference>
<protein>
    <submittedName>
        <fullName evidence="9">RsmB/NOP family class I SAM-dependent RNA methyltransferase</fullName>
    </submittedName>
</protein>
<dbReference type="Gene3D" id="3.40.50.150">
    <property type="entry name" value="Vaccinia Virus protein VP39"/>
    <property type="match status" value="1"/>
</dbReference>
<evidence type="ECO:0000313" key="10">
    <source>
        <dbReference type="Proteomes" id="UP000663918"/>
    </source>
</evidence>
<accession>A0A975C111</accession>
<dbReference type="InterPro" id="IPR006027">
    <property type="entry name" value="NusB_RsmB_TIM44"/>
</dbReference>
<dbReference type="GO" id="GO:0001510">
    <property type="term" value="P:RNA methylation"/>
    <property type="evidence" value="ECO:0007669"/>
    <property type="project" value="InterPro"/>
</dbReference>
<dbReference type="Gene3D" id="1.10.940.10">
    <property type="entry name" value="NusB-like"/>
    <property type="match status" value="1"/>
</dbReference>
<dbReference type="GO" id="GO:0006355">
    <property type="term" value="P:regulation of DNA-templated transcription"/>
    <property type="evidence" value="ECO:0007669"/>
    <property type="project" value="InterPro"/>
</dbReference>
<dbReference type="InterPro" id="IPR023267">
    <property type="entry name" value="RCMT"/>
</dbReference>
<dbReference type="SUPFAM" id="SSF48013">
    <property type="entry name" value="NusB-like"/>
    <property type="match status" value="1"/>
</dbReference>
<dbReference type="AlphaFoldDB" id="A0A975C111"/>
<evidence type="ECO:0000256" key="7">
    <source>
        <dbReference type="SAM" id="MobiDB-lite"/>
    </source>
</evidence>
<feature type="compositionally biased region" description="Basic and acidic residues" evidence="7">
    <location>
        <begin position="7"/>
        <end position="30"/>
    </location>
</feature>
<feature type="domain" description="SAM-dependent MTase RsmB/NOP-type" evidence="8">
    <location>
        <begin position="182"/>
        <end position="464"/>
    </location>
</feature>
<evidence type="ECO:0000256" key="6">
    <source>
        <dbReference type="PROSITE-ProRule" id="PRU01023"/>
    </source>
</evidence>
<comment type="similarity">
    <text evidence="1 6">Belongs to the class I-like SAM-binding methyltransferase superfamily. RsmB/NOP family.</text>
</comment>
<dbReference type="SUPFAM" id="SSF53335">
    <property type="entry name" value="S-adenosyl-L-methionine-dependent methyltransferases"/>
    <property type="match status" value="1"/>
</dbReference>
<dbReference type="InterPro" id="IPR049560">
    <property type="entry name" value="MeTrfase_RsmB-F_NOP2_cat"/>
</dbReference>
<dbReference type="FunFam" id="3.40.50.150:FF:000257">
    <property type="entry name" value="16S rRNA methyltransferase"/>
    <property type="match status" value="1"/>
</dbReference>
<evidence type="ECO:0000256" key="5">
    <source>
        <dbReference type="ARBA" id="ARBA00022884"/>
    </source>
</evidence>
<dbReference type="Proteomes" id="UP000663918">
    <property type="component" value="Chromosome"/>
</dbReference>
<feature type="binding site" evidence="6">
    <location>
        <position position="301"/>
    </location>
    <ligand>
        <name>S-adenosyl-L-methionine</name>
        <dbReference type="ChEBI" id="CHEBI:59789"/>
    </ligand>
</feature>
<dbReference type="EMBL" id="CP062222">
    <property type="protein sequence ID" value="QTC91049.1"/>
    <property type="molecule type" value="Genomic_DNA"/>
</dbReference>
<dbReference type="KEGG" id="bgoe:IFJ75_17810"/>
<dbReference type="PANTHER" id="PTHR22807">
    <property type="entry name" value="NOP2 YEAST -RELATED NOL1/NOP2/FMU SUN DOMAIN-CONTAINING"/>
    <property type="match status" value="1"/>
</dbReference>
<dbReference type="Pfam" id="PF01189">
    <property type="entry name" value="Methyltr_RsmB-F"/>
    <property type="match status" value="1"/>
</dbReference>
<dbReference type="InterPro" id="IPR018314">
    <property type="entry name" value="RsmB/NOL1/NOP2-like_CS"/>
</dbReference>
<name>A0A975C111_9CAUL</name>
<keyword evidence="5 6" id="KW-0694">RNA-binding</keyword>
<dbReference type="PROSITE" id="PS51686">
    <property type="entry name" value="SAM_MT_RSMB_NOP"/>
    <property type="match status" value="1"/>
</dbReference>
<keyword evidence="4 6" id="KW-0949">S-adenosyl-L-methionine</keyword>
<dbReference type="GO" id="GO:0008173">
    <property type="term" value="F:RNA methyltransferase activity"/>
    <property type="evidence" value="ECO:0007669"/>
    <property type="project" value="InterPro"/>
</dbReference>
<sequence length="466" mass="49619">MTGGTPKGKDSGARGRRLADKARGPRREPKPQVQNPNDDSVDVGVEARVAAGVLLNAALIRRGGLDEALALPAVTALPGPDRAFARAVAMAALRRLGEIDQILDRKLQKRPPEAVRTLMRISLAQTLVLETPAFAAVSTAVKLAERDPKTRPYKNLVNAVLRGIDREGPGLTTAESNLPEWIAARWKQTYGDQALIGLALAAREEPPTDLSLKPGQDAAALAEAVEGEVLPGGSVRTGRRGDVAAWPGFKDGNWWVQDAAAAVPVRLLAPMAGETALDMCAAPGGKTLQIAAAGATVQALDRSEARLKRLRQNLDRTGLEAAIAVMPAEDWLDSRTFDAVLLDAPCTATGTFRRNPEVLRATKPADVGKLADVQHRLLDAAAERVAPGGRMVYCVCSLEREEGETQIIAFLRRNPAFRTVTAEPAAVGAPAEALTPEGWLRILPSMWAENGGLDGFFAAKLERVQG</sequence>
<dbReference type="PANTHER" id="PTHR22807:SF61">
    <property type="entry name" value="NOL1_NOP2_SUN FAMILY PROTEIN _ ANTITERMINATION NUSB DOMAIN-CONTAINING PROTEIN"/>
    <property type="match status" value="1"/>
</dbReference>
<evidence type="ECO:0000259" key="8">
    <source>
        <dbReference type="PROSITE" id="PS51686"/>
    </source>
</evidence>
<evidence type="ECO:0000256" key="1">
    <source>
        <dbReference type="ARBA" id="ARBA00007494"/>
    </source>
</evidence>
<gene>
    <name evidence="9" type="ORF">IFJ75_17810</name>
</gene>
<proteinExistence type="inferred from homology"/>
<dbReference type="RefSeq" id="WP_207870026.1">
    <property type="nucleotide sequence ID" value="NZ_CP062222.1"/>
</dbReference>
<evidence type="ECO:0000256" key="4">
    <source>
        <dbReference type="ARBA" id="ARBA00022691"/>
    </source>
</evidence>
<organism evidence="9 10">
    <name type="scientific">Brevundimonas goettingensis</name>
    <dbReference type="NCBI Taxonomy" id="2774190"/>
    <lineage>
        <taxon>Bacteria</taxon>
        <taxon>Pseudomonadati</taxon>
        <taxon>Pseudomonadota</taxon>
        <taxon>Alphaproteobacteria</taxon>
        <taxon>Caulobacterales</taxon>
        <taxon>Caulobacteraceae</taxon>
        <taxon>Brevundimonas</taxon>
    </lineage>
</organism>
<dbReference type="InterPro" id="IPR029063">
    <property type="entry name" value="SAM-dependent_MTases_sf"/>
</dbReference>
<dbReference type="InterPro" id="IPR035926">
    <property type="entry name" value="NusB-like_sf"/>
</dbReference>
<evidence type="ECO:0000313" key="9">
    <source>
        <dbReference type="EMBL" id="QTC91049.1"/>
    </source>
</evidence>
<keyword evidence="10" id="KW-1185">Reference proteome</keyword>
<dbReference type="InterPro" id="IPR001678">
    <property type="entry name" value="MeTrfase_RsmB-F_NOP2_dom"/>
</dbReference>
<dbReference type="PROSITE" id="PS01153">
    <property type="entry name" value="NOL1_NOP2_SUN"/>
    <property type="match status" value="1"/>
</dbReference>
<feature type="active site" description="Nucleophile" evidence="6">
    <location>
        <position position="396"/>
    </location>
</feature>
<comment type="caution">
    <text evidence="6">Lacks conserved residue(s) required for the propagation of feature annotation.</text>
</comment>
<evidence type="ECO:0000256" key="2">
    <source>
        <dbReference type="ARBA" id="ARBA00022603"/>
    </source>
</evidence>
<reference evidence="9" key="1">
    <citation type="submission" date="2020-09" db="EMBL/GenBank/DDBJ databases">
        <title>Brevundimonas sp. LVF2 isolated from a puddle in Goettingen, Germany.</title>
        <authorList>
            <person name="Friedrich I."/>
            <person name="Klassen A."/>
            <person name="Hannes N."/>
            <person name="Schneider D."/>
            <person name="Hertel R."/>
            <person name="Daniel R."/>
        </authorList>
    </citation>
    <scope>NUCLEOTIDE SEQUENCE</scope>
    <source>
        <strain evidence="9">LVF2</strain>
    </source>
</reference>
<feature type="binding site" evidence="6">
    <location>
        <position position="343"/>
    </location>
    <ligand>
        <name>S-adenosyl-L-methionine</name>
        <dbReference type="ChEBI" id="CHEBI:59789"/>
    </ligand>
</feature>
<dbReference type="CDD" id="cd02440">
    <property type="entry name" value="AdoMet_MTases"/>
    <property type="match status" value="1"/>
</dbReference>
<evidence type="ECO:0000256" key="3">
    <source>
        <dbReference type="ARBA" id="ARBA00022679"/>
    </source>
</evidence>
<keyword evidence="3 6" id="KW-0808">Transferase</keyword>
<feature type="binding site" evidence="6">
    <location>
        <begin position="280"/>
        <end position="286"/>
    </location>
    <ligand>
        <name>S-adenosyl-L-methionine</name>
        <dbReference type="ChEBI" id="CHEBI:59789"/>
    </ligand>
</feature>
<keyword evidence="2 6" id="KW-0489">Methyltransferase</keyword>
<dbReference type="PRINTS" id="PR02008">
    <property type="entry name" value="RCMTFAMILY"/>
</dbReference>
<dbReference type="GO" id="GO:0003723">
    <property type="term" value="F:RNA binding"/>
    <property type="evidence" value="ECO:0007669"/>
    <property type="project" value="UniProtKB-UniRule"/>
</dbReference>
<feature type="region of interest" description="Disordered" evidence="7">
    <location>
        <begin position="1"/>
        <end position="41"/>
    </location>
</feature>